<dbReference type="GO" id="GO:0042597">
    <property type="term" value="C:periplasmic space"/>
    <property type="evidence" value="ECO:0007669"/>
    <property type="project" value="UniProtKB-SubCell"/>
</dbReference>
<name>A0A1I7K9B9_9GAMM</name>
<feature type="binding site" evidence="8">
    <location>
        <position position="51"/>
    </location>
    <ligand>
        <name>spermidine</name>
        <dbReference type="ChEBI" id="CHEBI:57834"/>
    </ligand>
</feature>
<dbReference type="Gene3D" id="3.40.190.10">
    <property type="entry name" value="Periplasmic binding protein-like II"/>
    <property type="match status" value="2"/>
</dbReference>
<protein>
    <recommendedName>
        <fullName evidence="7">Putrescine-binding periplasmic protein</fullName>
    </recommendedName>
</protein>
<feature type="binding site" evidence="8">
    <location>
        <position position="100"/>
    </location>
    <ligand>
        <name>spermidine</name>
        <dbReference type="ChEBI" id="CHEBI:57834"/>
    </ligand>
</feature>
<evidence type="ECO:0000256" key="6">
    <source>
        <dbReference type="ARBA" id="ARBA00056738"/>
    </source>
</evidence>
<gene>
    <name evidence="10" type="ORF">SAMN05421784_1505</name>
</gene>
<feature type="binding site" evidence="8">
    <location>
        <position position="342"/>
    </location>
    <ligand>
        <name>spermidine</name>
        <dbReference type="ChEBI" id="CHEBI:57834"/>
    </ligand>
</feature>
<reference evidence="11" key="1">
    <citation type="submission" date="2016-10" db="EMBL/GenBank/DDBJ databases">
        <authorList>
            <person name="Varghese N."/>
            <person name="Submissions S."/>
        </authorList>
    </citation>
    <scope>NUCLEOTIDE SEQUENCE [LARGE SCALE GENOMIC DNA]</scope>
    <source>
        <strain evidence="11">DSM 18168</strain>
    </source>
</reference>
<evidence type="ECO:0000256" key="4">
    <source>
        <dbReference type="ARBA" id="ARBA00022729"/>
    </source>
</evidence>
<comment type="similarity">
    <text evidence="2 7">Belongs to the bacterial solute-binding protein PotD/PotF family.</text>
</comment>
<keyword evidence="4 9" id="KW-0732">Signal</keyword>
<dbReference type="PANTHER" id="PTHR30222:SF17">
    <property type="entry name" value="SPERMIDINE_PUTRESCINE-BINDING PERIPLASMIC PROTEIN"/>
    <property type="match status" value="1"/>
</dbReference>
<dbReference type="PANTHER" id="PTHR30222">
    <property type="entry name" value="SPERMIDINE/PUTRESCINE-BINDING PERIPLASMIC PROTEIN"/>
    <property type="match status" value="1"/>
</dbReference>
<proteinExistence type="inferred from homology"/>
<keyword evidence="3 7" id="KW-0813">Transport</keyword>
<evidence type="ECO:0000313" key="11">
    <source>
        <dbReference type="Proteomes" id="UP000242496"/>
    </source>
</evidence>
<feature type="binding site" evidence="8">
    <location>
        <begin position="183"/>
        <end position="186"/>
    </location>
    <ligand>
        <name>spermidine</name>
        <dbReference type="ChEBI" id="CHEBI:57834"/>
    </ligand>
</feature>
<feature type="signal peptide" evidence="9">
    <location>
        <begin position="1"/>
        <end position="34"/>
    </location>
</feature>
<evidence type="ECO:0000256" key="7">
    <source>
        <dbReference type="PIRNR" id="PIRNR019574"/>
    </source>
</evidence>
<dbReference type="EMBL" id="FPBJ01000050">
    <property type="protein sequence ID" value="SFU94029.1"/>
    <property type="molecule type" value="Genomic_DNA"/>
</dbReference>
<feature type="chain" id="PRO_5017238798" description="Putrescine-binding periplasmic protein" evidence="9">
    <location>
        <begin position="35"/>
        <end position="363"/>
    </location>
</feature>
<evidence type="ECO:0000256" key="1">
    <source>
        <dbReference type="ARBA" id="ARBA00004418"/>
    </source>
</evidence>
<dbReference type="Pfam" id="PF13416">
    <property type="entry name" value="SBP_bac_8"/>
    <property type="match status" value="1"/>
</dbReference>
<accession>A0A1I7K9B9</accession>
<evidence type="ECO:0000313" key="10">
    <source>
        <dbReference type="EMBL" id="SFU94029.1"/>
    </source>
</evidence>
<dbReference type="FunFam" id="3.40.190.10:FF:000062">
    <property type="entry name" value="Putrescine-binding periplasmic protein"/>
    <property type="match status" value="1"/>
</dbReference>
<evidence type="ECO:0000256" key="5">
    <source>
        <dbReference type="ARBA" id="ARBA00022764"/>
    </source>
</evidence>
<dbReference type="STRING" id="351659.SAMN05421784_1505"/>
<dbReference type="PIRSF" id="PIRSF019574">
    <property type="entry name" value="Periplasmic_polyamine_BP"/>
    <property type="match status" value="1"/>
</dbReference>
<dbReference type="NCBIfam" id="NF007048">
    <property type="entry name" value="PRK09501.1"/>
    <property type="match status" value="1"/>
</dbReference>
<evidence type="ECO:0000256" key="2">
    <source>
        <dbReference type="ARBA" id="ARBA00007173"/>
    </source>
</evidence>
<keyword evidence="5 7" id="KW-0574">Periplasm</keyword>
<dbReference type="GO" id="GO:0030313">
    <property type="term" value="C:cell envelope"/>
    <property type="evidence" value="ECO:0007669"/>
    <property type="project" value="UniProtKB-ARBA"/>
</dbReference>
<dbReference type="PRINTS" id="PR00909">
    <property type="entry name" value="SPERMDNBNDNG"/>
</dbReference>
<dbReference type="GO" id="GO:0019808">
    <property type="term" value="F:polyamine binding"/>
    <property type="evidence" value="ECO:0007669"/>
    <property type="project" value="InterPro"/>
</dbReference>
<dbReference type="SUPFAM" id="SSF53850">
    <property type="entry name" value="Periplasmic binding protein-like II"/>
    <property type="match status" value="1"/>
</dbReference>
<dbReference type="Proteomes" id="UP000242496">
    <property type="component" value="Unassembled WGS sequence"/>
</dbReference>
<dbReference type="InterPro" id="IPR001188">
    <property type="entry name" value="Sperm_putr-bd"/>
</dbReference>
<dbReference type="AlphaFoldDB" id="A0A1I7K9B9"/>
<evidence type="ECO:0000256" key="9">
    <source>
        <dbReference type="SAM" id="SignalP"/>
    </source>
</evidence>
<comment type="function">
    <text evidence="6">Required for the activity of the bacterial periplasmic transport system of putrescine and spermidine. Polyamine binding protein.</text>
</comment>
<evidence type="ECO:0000256" key="8">
    <source>
        <dbReference type="PIRSR" id="PIRSR019574-1"/>
    </source>
</evidence>
<organism evidence="10 11">
    <name type="scientific">Xenorhabdus koppenhoeferi</name>
    <dbReference type="NCBI Taxonomy" id="351659"/>
    <lineage>
        <taxon>Bacteria</taxon>
        <taxon>Pseudomonadati</taxon>
        <taxon>Pseudomonadota</taxon>
        <taxon>Gammaproteobacteria</taxon>
        <taxon>Enterobacterales</taxon>
        <taxon>Morganellaceae</taxon>
        <taxon>Xenorhabdus</taxon>
    </lineage>
</organism>
<dbReference type="GO" id="GO:0015846">
    <property type="term" value="P:polyamine transport"/>
    <property type="evidence" value="ECO:0007669"/>
    <property type="project" value="InterPro"/>
</dbReference>
<evidence type="ECO:0000256" key="3">
    <source>
        <dbReference type="ARBA" id="ARBA00022448"/>
    </source>
</evidence>
<comment type="subcellular location">
    <subcellularLocation>
        <location evidence="1 7">Periplasm</location>
    </subcellularLocation>
</comment>
<sequence length="363" mass="40639">MKNNMKNHMKNNMKKWFCLLAAGMMALSIGSVNAAAADDDGRTLYFYNWTEYVPSGLLNQFTKETGIKVIYSTYESNESMYTKLKTYKDGAYDLVVPSTYFISKMSKEGMLQKIDTSKLSNFHNLDPNLLHKSFDPNNDYSIPYIWGATAIGVNSDNVDPKSIASWADFWKPQYKGSLVLTDDAREVFQMALLKLGYSGNTTNPKEIEAAYQELRELMPNVLAFNSDNPANPFMEGEVDVGMMWPGSAYVARQSGTPVEIIWPEEGGIFWMDSLAIPANAKNVDGAMKLINFLLRPEIAAQVAEKIGYPTPNLAAKKLLPESMTGDQSLYPDEAVTQKGEWQSDVGNSNILYEEYFQKLKAGQ</sequence>
<dbReference type="InterPro" id="IPR006059">
    <property type="entry name" value="SBP"/>
</dbReference>
<keyword evidence="11" id="KW-1185">Reference proteome</keyword>